<keyword evidence="2" id="KW-0732">Signal</keyword>
<evidence type="ECO:0000313" key="4">
    <source>
        <dbReference type="EMBL" id="KAK0753497.1"/>
    </source>
</evidence>
<reference evidence="4" key="1">
    <citation type="submission" date="2023-06" db="EMBL/GenBank/DDBJ databases">
        <title>Genome-scale phylogeny and comparative genomics of the fungal order Sordariales.</title>
        <authorList>
            <consortium name="Lawrence Berkeley National Laboratory"/>
            <person name="Hensen N."/>
            <person name="Bonometti L."/>
            <person name="Westerberg I."/>
            <person name="Brannstrom I.O."/>
            <person name="Guillou S."/>
            <person name="Cros-Aarteil S."/>
            <person name="Calhoun S."/>
            <person name="Haridas S."/>
            <person name="Kuo A."/>
            <person name="Mondo S."/>
            <person name="Pangilinan J."/>
            <person name="Riley R."/>
            <person name="LaButti K."/>
            <person name="Andreopoulos B."/>
            <person name="Lipzen A."/>
            <person name="Chen C."/>
            <person name="Yanf M."/>
            <person name="Daum C."/>
            <person name="Ng V."/>
            <person name="Clum A."/>
            <person name="Steindorff A."/>
            <person name="Ohm R."/>
            <person name="Martin F."/>
            <person name="Silar P."/>
            <person name="Natvig D."/>
            <person name="Lalanne C."/>
            <person name="Gautier V."/>
            <person name="Ament-velasquez S.L."/>
            <person name="Kruys A."/>
            <person name="Hutchinson M.I."/>
            <person name="Powell A.J."/>
            <person name="Barry K."/>
            <person name="Miller A.N."/>
            <person name="Grigoriev I.V."/>
            <person name="Debuchy R."/>
            <person name="Gladieux P."/>
            <person name="Thoren M.H."/>
            <person name="Johannesson H."/>
        </authorList>
    </citation>
    <scope>NUCLEOTIDE SEQUENCE</scope>
    <source>
        <strain evidence="4">SMH3187-1</strain>
    </source>
</reference>
<feature type="region of interest" description="Disordered" evidence="1">
    <location>
        <begin position="164"/>
        <end position="186"/>
    </location>
</feature>
<dbReference type="Pfam" id="PF01822">
    <property type="entry name" value="WSC"/>
    <property type="match status" value="1"/>
</dbReference>
<organism evidence="4 5">
    <name type="scientific">Schizothecium vesticola</name>
    <dbReference type="NCBI Taxonomy" id="314040"/>
    <lineage>
        <taxon>Eukaryota</taxon>
        <taxon>Fungi</taxon>
        <taxon>Dikarya</taxon>
        <taxon>Ascomycota</taxon>
        <taxon>Pezizomycotina</taxon>
        <taxon>Sordariomycetes</taxon>
        <taxon>Sordariomycetidae</taxon>
        <taxon>Sordariales</taxon>
        <taxon>Schizotheciaceae</taxon>
        <taxon>Schizothecium</taxon>
    </lineage>
</organism>
<feature type="compositionally biased region" description="Low complexity" evidence="1">
    <location>
        <begin position="386"/>
        <end position="399"/>
    </location>
</feature>
<dbReference type="PROSITE" id="PS51212">
    <property type="entry name" value="WSC"/>
    <property type="match status" value="1"/>
</dbReference>
<evidence type="ECO:0000256" key="1">
    <source>
        <dbReference type="SAM" id="MobiDB-lite"/>
    </source>
</evidence>
<feature type="compositionally biased region" description="Low complexity" evidence="1">
    <location>
        <begin position="177"/>
        <end position="186"/>
    </location>
</feature>
<accession>A0AA40KC81</accession>
<dbReference type="SMART" id="SM00321">
    <property type="entry name" value="WSC"/>
    <property type="match status" value="1"/>
</dbReference>
<name>A0AA40KC81_9PEZI</name>
<comment type="caution">
    <text evidence="4">The sequence shown here is derived from an EMBL/GenBank/DDBJ whole genome shotgun (WGS) entry which is preliminary data.</text>
</comment>
<evidence type="ECO:0000256" key="2">
    <source>
        <dbReference type="SAM" id="SignalP"/>
    </source>
</evidence>
<dbReference type="InterPro" id="IPR018535">
    <property type="entry name" value="DUF1996"/>
</dbReference>
<gene>
    <name evidence="4" type="ORF">B0T18DRAFT_452427</name>
</gene>
<proteinExistence type="predicted"/>
<dbReference type="InterPro" id="IPR002889">
    <property type="entry name" value="WSC_carb-bd"/>
</dbReference>
<evidence type="ECO:0000259" key="3">
    <source>
        <dbReference type="PROSITE" id="PS51212"/>
    </source>
</evidence>
<dbReference type="Pfam" id="PF09362">
    <property type="entry name" value="DUF1996"/>
    <property type="match status" value="1"/>
</dbReference>
<evidence type="ECO:0000313" key="5">
    <source>
        <dbReference type="Proteomes" id="UP001172155"/>
    </source>
</evidence>
<dbReference type="Proteomes" id="UP001172155">
    <property type="component" value="Unassembled WGS sequence"/>
</dbReference>
<dbReference type="PANTHER" id="PTHR43662">
    <property type="match status" value="1"/>
</dbReference>
<feature type="signal peptide" evidence="2">
    <location>
        <begin position="1"/>
        <end position="15"/>
    </location>
</feature>
<keyword evidence="5" id="KW-1185">Reference proteome</keyword>
<feature type="domain" description="WSC" evidence="3">
    <location>
        <begin position="438"/>
        <end position="529"/>
    </location>
</feature>
<dbReference type="PANTHER" id="PTHR43662:SF11">
    <property type="entry name" value="WSC DOMAIN-CONTAINING PROTEIN"/>
    <property type="match status" value="1"/>
</dbReference>
<feature type="chain" id="PRO_5041407251" description="WSC domain-containing protein" evidence="2">
    <location>
        <begin position="16"/>
        <end position="556"/>
    </location>
</feature>
<dbReference type="AlphaFoldDB" id="A0AA40KC81"/>
<sequence length="556" mass="59130">MKSIIFAALAATASAAKSQRTFGVLRFNGNGPLMDCRIDAIVQPGGPSSHVHTFMGAGNIGWSSTGEELRQSTCTNTQLNADKSAYWFPKLYFKDPSDGKLEPVPLYYAAVYYFFEPTNDDIKAFPLGLQIVSGNAMARTPPVKTNINNLDPSRGPVSPAVITCPRKDPKSPTSWPAGSDGSSAGIGDPQNLGQGIGFPLQVCDGLYSPMRVDVHMPSCYDPAAGLTSFRSNTAFPTDAGNGRQDCPKGWVHLPHMFFETYWDTQKFASRMQGVVGKESPFVFSNGDTTGFSAHADFIAGWDETALQQIIDNCNVGHESLHTCPGLIGGVNSNNNCKATCPVQEDVNGKLDKLPGNNLLSGFKYGSGGSATTPDTPVVNPPASGNSTAPSVPVESSPTSPVSTAVVWETVTVWQTTTVYNSPGAAPTSSPSTKEDVAGFKYAGCYGDAQDRVLAGDILPDIGKVTNELCVEHCVAKGFAAAGTQYGGECFCGNTLIKADKIDEDKCSMACEGGAGECGGRWALSLYTKDGKVPTAAVAEKRKRHMHDHMLHHRRSW</sequence>
<dbReference type="EMBL" id="JAUKUD010000001">
    <property type="protein sequence ID" value="KAK0753497.1"/>
    <property type="molecule type" value="Genomic_DNA"/>
</dbReference>
<protein>
    <recommendedName>
        <fullName evidence="3">WSC domain-containing protein</fullName>
    </recommendedName>
</protein>
<feature type="region of interest" description="Disordered" evidence="1">
    <location>
        <begin position="364"/>
        <end position="399"/>
    </location>
</feature>